<dbReference type="EMBL" id="GG745364">
    <property type="protein sequence ID" value="KNE70169.1"/>
    <property type="molecule type" value="Genomic_DNA"/>
</dbReference>
<dbReference type="OrthoDB" id="10554780at2759"/>
<proteinExistence type="predicted"/>
<evidence type="ECO:0000313" key="2">
    <source>
        <dbReference type="EMBL" id="KNE70169.1"/>
    </source>
</evidence>
<reference evidence="3" key="2">
    <citation type="submission" date="2009-11" db="EMBL/GenBank/DDBJ databases">
        <title>The Genome Sequence of Allomyces macrogynus strain ATCC 38327.</title>
        <authorList>
            <consortium name="The Broad Institute Genome Sequencing Platform"/>
            <person name="Russ C."/>
            <person name="Cuomo C."/>
            <person name="Shea T."/>
            <person name="Young S.K."/>
            <person name="Zeng Q."/>
            <person name="Koehrsen M."/>
            <person name="Haas B."/>
            <person name="Borodovsky M."/>
            <person name="Guigo R."/>
            <person name="Alvarado L."/>
            <person name="Berlin A."/>
            <person name="Borenstein D."/>
            <person name="Chen Z."/>
            <person name="Engels R."/>
            <person name="Freedman E."/>
            <person name="Gellesch M."/>
            <person name="Goldberg J."/>
            <person name="Griggs A."/>
            <person name="Gujja S."/>
            <person name="Heiman D."/>
            <person name="Hepburn T."/>
            <person name="Howarth C."/>
            <person name="Jen D."/>
            <person name="Larson L."/>
            <person name="Lewis B."/>
            <person name="Mehta T."/>
            <person name="Park D."/>
            <person name="Pearson M."/>
            <person name="Roberts A."/>
            <person name="Saif S."/>
            <person name="Shenoy N."/>
            <person name="Sisk P."/>
            <person name="Stolte C."/>
            <person name="Sykes S."/>
            <person name="Walk T."/>
            <person name="White J."/>
            <person name="Yandava C."/>
            <person name="Burger G."/>
            <person name="Gray M.W."/>
            <person name="Holland P.W.H."/>
            <person name="King N."/>
            <person name="Lang F.B.F."/>
            <person name="Roger A.J."/>
            <person name="Ruiz-Trillo I."/>
            <person name="Lander E."/>
            <person name="Nusbaum C."/>
        </authorList>
    </citation>
    <scope>NUCLEOTIDE SEQUENCE [LARGE SCALE GENOMIC DNA]</scope>
    <source>
        <strain evidence="3">ATCC 38327</strain>
    </source>
</reference>
<dbReference type="VEuPathDB" id="FungiDB:AMAG_15140"/>
<dbReference type="Proteomes" id="UP000054350">
    <property type="component" value="Unassembled WGS sequence"/>
</dbReference>
<dbReference type="AlphaFoldDB" id="A0A0L0T6J2"/>
<feature type="compositionally biased region" description="Basic and acidic residues" evidence="1">
    <location>
        <begin position="189"/>
        <end position="198"/>
    </location>
</feature>
<organism evidence="2 3">
    <name type="scientific">Allomyces macrogynus (strain ATCC 38327)</name>
    <name type="common">Allomyces javanicus var. macrogynus</name>
    <dbReference type="NCBI Taxonomy" id="578462"/>
    <lineage>
        <taxon>Eukaryota</taxon>
        <taxon>Fungi</taxon>
        <taxon>Fungi incertae sedis</taxon>
        <taxon>Blastocladiomycota</taxon>
        <taxon>Blastocladiomycetes</taxon>
        <taxon>Blastocladiales</taxon>
        <taxon>Blastocladiaceae</taxon>
        <taxon>Allomyces</taxon>
    </lineage>
</organism>
<keyword evidence="3" id="KW-1185">Reference proteome</keyword>
<protein>
    <submittedName>
        <fullName evidence="2">Uncharacterized protein</fullName>
    </submittedName>
</protein>
<reference evidence="2 3" key="1">
    <citation type="submission" date="2009-11" db="EMBL/GenBank/DDBJ databases">
        <title>Annotation of Allomyces macrogynus ATCC 38327.</title>
        <authorList>
            <consortium name="The Broad Institute Genome Sequencing Platform"/>
            <person name="Russ C."/>
            <person name="Cuomo C."/>
            <person name="Burger G."/>
            <person name="Gray M.W."/>
            <person name="Holland P.W.H."/>
            <person name="King N."/>
            <person name="Lang F.B.F."/>
            <person name="Roger A.J."/>
            <person name="Ruiz-Trillo I."/>
            <person name="Young S.K."/>
            <person name="Zeng Q."/>
            <person name="Gargeya S."/>
            <person name="Fitzgerald M."/>
            <person name="Haas B."/>
            <person name="Abouelleil A."/>
            <person name="Alvarado L."/>
            <person name="Arachchi H.M."/>
            <person name="Berlin A."/>
            <person name="Chapman S.B."/>
            <person name="Gearin G."/>
            <person name="Goldberg J."/>
            <person name="Griggs A."/>
            <person name="Gujja S."/>
            <person name="Hansen M."/>
            <person name="Heiman D."/>
            <person name="Howarth C."/>
            <person name="Larimer J."/>
            <person name="Lui A."/>
            <person name="MacDonald P.J.P."/>
            <person name="McCowen C."/>
            <person name="Montmayeur A."/>
            <person name="Murphy C."/>
            <person name="Neiman D."/>
            <person name="Pearson M."/>
            <person name="Priest M."/>
            <person name="Roberts A."/>
            <person name="Saif S."/>
            <person name="Shea T."/>
            <person name="Sisk P."/>
            <person name="Stolte C."/>
            <person name="Sykes S."/>
            <person name="Wortman J."/>
            <person name="Nusbaum C."/>
            <person name="Birren B."/>
        </authorList>
    </citation>
    <scope>NUCLEOTIDE SEQUENCE [LARGE SCALE GENOMIC DNA]</scope>
    <source>
        <strain evidence="2 3">ATCC 38327</strain>
    </source>
</reference>
<feature type="region of interest" description="Disordered" evidence="1">
    <location>
        <begin position="168"/>
        <end position="213"/>
    </location>
</feature>
<evidence type="ECO:0000313" key="3">
    <source>
        <dbReference type="Proteomes" id="UP000054350"/>
    </source>
</evidence>
<name>A0A0L0T6J2_ALLM3</name>
<accession>A0A0L0T6J2</accession>
<sequence length="213" mass="22447">MRILRQPRPLPSADATTDPLDLWLADPLAASRAFARAKLPAALVPPTCLATSPLESSATAVAAPILLSAQPWPAPPRATPAALPEPLPTIPVSLPVPTAAAACAPLPAWPACEDHGLMVAPVPWLTAHLPICSSWPVAAAAAEHVDRDAMDVDDDSDDSAAWEDEHRCARVRLPTPPPLHVASRAPRRATADGKDVPGRRRRMRVPLTAPSTP</sequence>
<evidence type="ECO:0000256" key="1">
    <source>
        <dbReference type="SAM" id="MobiDB-lite"/>
    </source>
</evidence>
<gene>
    <name evidence="2" type="ORF">AMAG_15140</name>
</gene>